<evidence type="ECO:0000313" key="2">
    <source>
        <dbReference type="Proteomes" id="UP000295689"/>
    </source>
</evidence>
<reference evidence="1 2" key="1">
    <citation type="journal article" date="2015" name="Stand. Genomic Sci.">
        <title>Genomic Encyclopedia of Bacterial and Archaeal Type Strains, Phase III: the genomes of soil and plant-associated and newly described type strains.</title>
        <authorList>
            <person name="Whitman W.B."/>
            <person name="Woyke T."/>
            <person name="Klenk H.P."/>
            <person name="Zhou Y."/>
            <person name="Lilburn T.G."/>
            <person name="Beck B.J."/>
            <person name="De Vos P."/>
            <person name="Vandamme P."/>
            <person name="Eisen J.A."/>
            <person name="Garrity G."/>
            <person name="Hugenholtz P."/>
            <person name="Kyrpides N.C."/>
        </authorList>
    </citation>
    <scope>NUCLEOTIDE SEQUENCE [LARGE SCALE GENOMIC DNA]</scope>
    <source>
        <strain evidence="1 2">CV53</strain>
    </source>
</reference>
<comment type="caution">
    <text evidence="1">The sequence shown here is derived from an EMBL/GenBank/DDBJ whole genome shotgun (WGS) entry which is preliminary data.</text>
</comment>
<gene>
    <name evidence="1" type="ORF">EV146_10294</name>
</gene>
<dbReference type="AlphaFoldDB" id="A0A4R2BKI0"/>
<protein>
    <submittedName>
        <fullName evidence="1">Uncharacterized protein</fullName>
    </submittedName>
</protein>
<sequence>MMSLKRMLKNYIKKEGVKFVKEKGIPLIKKEQKKRSGKK</sequence>
<proteinExistence type="predicted"/>
<keyword evidence="2" id="KW-1185">Reference proteome</keyword>
<evidence type="ECO:0000313" key="1">
    <source>
        <dbReference type="EMBL" id="TCN27153.1"/>
    </source>
</evidence>
<organism evidence="1 2">
    <name type="scientific">Mesobacillus foraminis</name>
    <dbReference type="NCBI Taxonomy" id="279826"/>
    <lineage>
        <taxon>Bacteria</taxon>
        <taxon>Bacillati</taxon>
        <taxon>Bacillota</taxon>
        <taxon>Bacilli</taxon>
        <taxon>Bacillales</taxon>
        <taxon>Bacillaceae</taxon>
        <taxon>Mesobacillus</taxon>
    </lineage>
</organism>
<name>A0A4R2BKI0_9BACI</name>
<dbReference type="Proteomes" id="UP000295689">
    <property type="component" value="Unassembled WGS sequence"/>
</dbReference>
<dbReference type="EMBL" id="SLVV01000002">
    <property type="protein sequence ID" value="TCN27153.1"/>
    <property type="molecule type" value="Genomic_DNA"/>
</dbReference>
<accession>A0A4R2BKI0</accession>